<dbReference type="RefSeq" id="WP_284297795.1">
    <property type="nucleotide sequence ID" value="NZ_BSSV01000003.1"/>
</dbReference>
<protein>
    <submittedName>
        <fullName evidence="2">Uncharacterized protein</fullName>
    </submittedName>
</protein>
<sequence>MPAVRVFLSLIFFALFSTTSPANKFTLVPQTTIETPTLVTIGIPLPPGLVHNLAYFKINNEQGNEVPIFIEPTLYWHFNPDNARSIRAVRVQFFVEQLSEGNDDFSWFIGSTTTENRIEKSDISLGLMINQKPSKAQMTHPKIIAVHEPEYLEHAGIIAPFYRMREDAQKEYWIAQYAWASALDYTNSTLANWLFDRVTALYKGCMRTGEASCYVEAYSSFNYWMENLKRDGDWTDCMGGSLLAGPTKACDTKYTYIEPLKIHLALTGDDSQFDHAFVSALAELSNKQHYYQAKYDDAYDAENESFTERGAGISLNALVNAFEITGDETLLTNINTRINVLHQHILKENPDGLPLDGTWRHSWARHEGAKYPGDNSMDDRRFSPWMTENITDALWQAYQVTKNPIIEDMLVSSAMGLLNHGFVDSPSYKNDLGHSLSEQAGTYWVHSCNSTKTSLLYSGSSTAGNDAIIKTQSNDGWYTDSHNPEIILSLALGAFFTDNVNDRDLLIKKIQSIESGYLNDICGSISSTKRKFNWNNRSNYWGTYLWVMKELNQLPKLDSGTSEQVDELNESNQKKSYNKHFIDAFDDGISSLWSQANGWEEMEGQIHPIGQGLMYTSESLDIGEQYKISATLIPTESTSSLSASLLFNGEHEGSFYTARVKLGQWGAFLIYYHEAPWDIGGRLVANISTEVSIKSGDEFFVEVHGNQASVGLNGIEYLTHEIGSISGNVVVGLLAFSRNTTYGVSKITISYKPQTIIIDNFESENEYWQENEYWNSSNGYLSTAKNSQYLLNVLESSAHYLVSATILKENVSTEPLGIIIGSFPVNEHYYSIQISTDTNGGVALFQHSDANPTGTLIYQHAMALGGLSEFNVKCLVQDNVVNVTLDDIVEVGFVLNEDLTNQKLGFVNMKELEARAGYFSYMNFD</sequence>
<feature type="signal peptide" evidence="1">
    <location>
        <begin position="1"/>
        <end position="24"/>
    </location>
</feature>
<dbReference type="EMBL" id="BSSV01000003">
    <property type="protein sequence ID" value="GLX85568.1"/>
    <property type="molecule type" value="Genomic_DNA"/>
</dbReference>
<name>A0ABQ6HBS6_9GAMM</name>
<comment type="caution">
    <text evidence="2">The sequence shown here is derived from an EMBL/GenBank/DDBJ whole genome shotgun (WGS) entry which is preliminary data.</text>
</comment>
<gene>
    <name evidence="2" type="ORF">tloyanaT_18200</name>
</gene>
<accession>A0ABQ6HBS6</accession>
<feature type="chain" id="PRO_5047519494" evidence="1">
    <location>
        <begin position="25"/>
        <end position="925"/>
    </location>
</feature>
<evidence type="ECO:0000313" key="2">
    <source>
        <dbReference type="EMBL" id="GLX85568.1"/>
    </source>
</evidence>
<evidence type="ECO:0000256" key="1">
    <source>
        <dbReference type="SAM" id="SignalP"/>
    </source>
</evidence>
<reference evidence="2 3" key="1">
    <citation type="submission" date="2023-03" db="EMBL/GenBank/DDBJ databases">
        <title>Thalassotalea loyana LMG 22536T draft genome sequence.</title>
        <authorList>
            <person name="Sawabe T."/>
        </authorList>
    </citation>
    <scope>NUCLEOTIDE SEQUENCE [LARGE SCALE GENOMIC DNA]</scope>
    <source>
        <strain evidence="2 3">LMG 22536</strain>
    </source>
</reference>
<keyword evidence="1" id="KW-0732">Signal</keyword>
<evidence type="ECO:0000313" key="3">
    <source>
        <dbReference type="Proteomes" id="UP001157134"/>
    </source>
</evidence>
<dbReference type="Proteomes" id="UP001157134">
    <property type="component" value="Unassembled WGS sequence"/>
</dbReference>
<organism evidence="2 3">
    <name type="scientific">Thalassotalea loyana</name>
    <dbReference type="NCBI Taxonomy" id="280483"/>
    <lineage>
        <taxon>Bacteria</taxon>
        <taxon>Pseudomonadati</taxon>
        <taxon>Pseudomonadota</taxon>
        <taxon>Gammaproteobacteria</taxon>
        <taxon>Alteromonadales</taxon>
        <taxon>Colwelliaceae</taxon>
        <taxon>Thalassotalea</taxon>
    </lineage>
</organism>
<proteinExistence type="predicted"/>
<keyword evidence="3" id="KW-1185">Reference proteome</keyword>